<evidence type="ECO:0000256" key="10">
    <source>
        <dbReference type="ARBA" id="ARBA00023004"/>
    </source>
</evidence>
<dbReference type="InterPro" id="IPR005760">
    <property type="entry name" value="A/G_AdeGlyc_MutY"/>
</dbReference>
<dbReference type="GO" id="GO:0035485">
    <property type="term" value="F:adenine/guanine mispair binding"/>
    <property type="evidence" value="ECO:0007669"/>
    <property type="project" value="TreeGrafter"/>
</dbReference>
<evidence type="ECO:0000256" key="12">
    <source>
        <dbReference type="ARBA" id="ARBA00023204"/>
    </source>
</evidence>
<dbReference type="PANTHER" id="PTHR42944:SF1">
    <property type="entry name" value="ADENINE DNA GLYCOSYLASE"/>
    <property type="match status" value="1"/>
</dbReference>
<dbReference type="NCBIfam" id="TIGR01084">
    <property type="entry name" value="mutY"/>
    <property type="match status" value="1"/>
</dbReference>
<accession>A0A4R8DQC7</accession>
<dbReference type="InterPro" id="IPR011257">
    <property type="entry name" value="DNA_glycosylase"/>
</dbReference>
<keyword evidence="17" id="KW-1185">Reference proteome</keyword>
<sequence length="360" mass="41311">MQTRFFTQKLLEWNAGENTRQMPWKGEKDPYKIWLSEVILQQTRVEQGLAYYERFVDAFPRVADLAAAQDDRVFKLWEGLGYYSRCKNLLQTARYIAGELQGRFPDTYQDILGLKGVGSYTASAIASFAFGLPHAVVDGNVLRVLSRFFGIDTPIDTTEGRSVLTALADQCLDKDDPAAYNQALMDFGAVVCKPVRPACDTCPFKSRCVALKQEKVDLLPIKSKRLVRKDRFFLYLVAEYNNGVYIRKRTGKDIWQQLFEFIGHEVPADEDGEDYGRQLKKRWFTALFGKDGFTVLGASPVYRQLLTHQQVKARFVRIHLERPLADGEYIWVDRKELATYPFPRLLNDYLNAPIQAGQLF</sequence>
<evidence type="ECO:0000256" key="4">
    <source>
        <dbReference type="ARBA" id="ARBA00012045"/>
    </source>
</evidence>
<dbReference type="Proteomes" id="UP000294498">
    <property type="component" value="Unassembled WGS sequence"/>
</dbReference>
<dbReference type="SUPFAM" id="SSF55811">
    <property type="entry name" value="Nudix"/>
    <property type="match status" value="1"/>
</dbReference>
<evidence type="ECO:0000256" key="9">
    <source>
        <dbReference type="ARBA" id="ARBA00022801"/>
    </source>
</evidence>
<dbReference type="CDD" id="cd00056">
    <property type="entry name" value="ENDO3c"/>
    <property type="match status" value="1"/>
</dbReference>
<keyword evidence="8 14" id="KW-0227">DNA damage</keyword>
<comment type="cofactor">
    <cofactor evidence="14">
        <name>[4Fe-4S] cluster</name>
        <dbReference type="ChEBI" id="CHEBI:49883"/>
    </cofactor>
    <text evidence="14">Binds 1 [4Fe-4S] cluster.</text>
</comment>
<dbReference type="InterPro" id="IPR003265">
    <property type="entry name" value="HhH-GPD_domain"/>
</dbReference>
<dbReference type="EC" id="3.2.2.31" evidence="4 14"/>
<evidence type="ECO:0000256" key="2">
    <source>
        <dbReference type="ARBA" id="ARBA00002933"/>
    </source>
</evidence>
<evidence type="ECO:0000259" key="15">
    <source>
        <dbReference type="SMART" id="SM00478"/>
    </source>
</evidence>
<evidence type="ECO:0000256" key="6">
    <source>
        <dbReference type="ARBA" id="ARBA00022485"/>
    </source>
</evidence>
<dbReference type="GO" id="GO:0051539">
    <property type="term" value="F:4 iron, 4 sulfur cluster binding"/>
    <property type="evidence" value="ECO:0007669"/>
    <property type="project" value="UniProtKB-UniRule"/>
</dbReference>
<dbReference type="Gene3D" id="1.10.340.30">
    <property type="entry name" value="Hypothetical protein, domain 2"/>
    <property type="match status" value="1"/>
</dbReference>
<reference evidence="16 17" key="1">
    <citation type="submission" date="2019-03" db="EMBL/GenBank/DDBJ databases">
        <title>Genomic Encyclopedia of Type Strains, Phase IV (KMG-IV): sequencing the most valuable type-strain genomes for metagenomic binning, comparative biology and taxonomic classification.</title>
        <authorList>
            <person name="Goeker M."/>
        </authorList>
    </citation>
    <scope>NUCLEOTIDE SEQUENCE [LARGE SCALE GENOMIC DNA]</scope>
    <source>
        <strain evidence="16 17">DSM 100059</strain>
    </source>
</reference>
<comment type="similarity">
    <text evidence="3 14">Belongs to the Nth/MutY family.</text>
</comment>
<evidence type="ECO:0000313" key="16">
    <source>
        <dbReference type="EMBL" id="TDW99506.1"/>
    </source>
</evidence>
<evidence type="ECO:0000256" key="5">
    <source>
        <dbReference type="ARBA" id="ARBA00022023"/>
    </source>
</evidence>
<evidence type="ECO:0000313" key="17">
    <source>
        <dbReference type="Proteomes" id="UP000294498"/>
    </source>
</evidence>
<dbReference type="InterPro" id="IPR044298">
    <property type="entry name" value="MIG/MutY"/>
</dbReference>
<dbReference type="AlphaFoldDB" id="A0A4R8DQC7"/>
<dbReference type="SMART" id="SM00478">
    <property type="entry name" value="ENDO3c"/>
    <property type="match status" value="1"/>
</dbReference>
<dbReference type="InterPro" id="IPR023170">
    <property type="entry name" value="HhH_base_excis_C"/>
</dbReference>
<dbReference type="GO" id="GO:0046872">
    <property type="term" value="F:metal ion binding"/>
    <property type="evidence" value="ECO:0007669"/>
    <property type="project" value="UniProtKB-UniRule"/>
</dbReference>
<gene>
    <name evidence="16" type="ORF">EDB95_0516</name>
</gene>
<dbReference type="PROSITE" id="PS00764">
    <property type="entry name" value="ENDONUCLEASE_III_1"/>
    <property type="match status" value="1"/>
</dbReference>
<dbReference type="SUPFAM" id="SSF48150">
    <property type="entry name" value="DNA-glycosylase"/>
    <property type="match status" value="1"/>
</dbReference>
<evidence type="ECO:0000256" key="8">
    <source>
        <dbReference type="ARBA" id="ARBA00022763"/>
    </source>
</evidence>
<keyword evidence="11" id="KW-0411">Iron-sulfur</keyword>
<dbReference type="Pfam" id="PF00730">
    <property type="entry name" value="HhH-GPD"/>
    <property type="match status" value="1"/>
</dbReference>
<protein>
    <recommendedName>
        <fullName evidence="5 14">Adenine DNA glycosylase</fullName>
        <ecNumber evidence="4 14">3.2.2.31</ecNumber>
    </recommendedName>
</protein>
<dbReference type="Gene3D" id="1.10.1670.10">
    <property type="entry name" value="Helix-hairpin-Helix base-excision DNA repair enzymes (C-terminal)"/>
    <property type="match status" value="1"/>
</dbReference>
<proteinExistence type="inferred from homology"/>
<keyword evidence="7" id="KW-0479">Metal-binding</keyword>
<dbReference type="PANTHER" id="PTHR42944">
    <property type="entry name" value="ADENINE DNA GLYCOSYLASE"/>
    <property type="match status" value="1"/>
</dbReference>
<feature type="domain" description="HhH-GPD" evidence="15">
    <location>
        <begin position="39"/>
        <end position="190"/>
    </location>
</feature>
<dbReference type="Pfam" id="PF00633">
    <property type="entry name" value="HHH"/>
    <property type="match status" value="1"/>
</dbReference>
<dbReference type="EMBL" id="SODV01000001">
    <property type="protein sequence ID" value="TDW99506.1"/>
    <property type="molecule type" value="Genomic_DNA"/>
</dbReference>
<evidence type="ECO:0000256" key="7">
    <source>
        <dbReference type="ARBA" id="ARBA00022723"/>
    </source>
</evidence>
<dbReference type="Gene3D" id="3.90.79.10">
    <property type="entry name" value="Nucleoside Triphosphate Pyrophosphohydrolase"/>
    <property type="match status" value="1"/>
</dbReference>
<dbReference type="RefSeq" id="WP_133990260.1">
    <property type="nucleotide sequence ID" value="NZ_SODV01000001.1"/>
</dbReference>
<evidence type="ECO:0000256" key="3">
    <source>
        <dbReference type="ARBA" id="ARBA00008343"/>
    </source>
</evidence>
<evidence type="ECO:0000256" key="13">
    <source>
        <dbReference type="ARBA" id="ARBA00023295"/>
    </source>
</evidence>
<dbReference type="GO" id="GO:0006298">
    <property type="term" value="P:mismatch repair"/>
    <property type="evidence" value="ECO:0007669"/>
    <property type="project" value="TreeGrafter"/>
</dbReference>
<dbReference type="GO" id="GO:0032357">
    <property type="term" value="F:oxidized purine DNA binding"/>
    <property type="evidence" value="ECO:0007669"/>
    <property type="project" value="TreeGrafter"/>
</dbReference>
<dbReference type="GO" id="GO:0000701">
    <property type="term" value="F:purine-specific mismatch base pair DNA N-glycosylase activity"/>
    <property type="evidence" value="ECO:0007669"/>
    <property type="project" value="UniProtKB-EC"/>
</dbReference>
<dbReference type="Pfam" id="PF14815">
    <property type="entry name" value="NUDIX_4"/>
    <property type="match status" value="1"/>
</dbReference>
<dbReference type="InterPro" id="IPR015797">
    <property type="entry name" value="NUDIX_hydrolase-like_dom_sf"/>
</dbReference>
<name>A0A4R8DQC7_9BACT</name>
<keyword evidence="6" id="KW-0004">4Fe-4S</keyword>
<evidence type="ECO:0000256" key="11">
    <source>
        <dbReference type="ARBA" id="ARBA00023014"/>
    </source>
</evidence>
<dbReference type="InterPro" id="IPR004035">
    <property type="entry name" value="Endouclease-III_FeS-bd_BS"/>
</dbReference>
<comment type="caution">
    <text evidence="16">The sequence shown here is derived from an EMBL/GenBank/DDBJ whole genome shotgun (WGS) entry which is preliminary data.</text>
</comment>
<dbReference type="CDD" id="cd03431">
    <property type="entry name" value="NUDIX_DNA_Glycosylase_C-MutY"/>
    <property type="match status" value="1"/>
</dbReference>
<dbReference type="OrthoDB" id="9802365at2"/>
<comment type="catalytic activity">
    <reaction evidence="1 14">
        <text>Hydrolyzes free adenine bases from 7,8-dihydro-8-oxoguanine:adenine mismatched double-stranded DNA, leaving an apurinic site.</text>
        <dbReference type="EC" id="3.2.2.31"/>
    </reaction>
</comment>
<keyword evidence="13 14" id="KW-0326">Glycosidase</keyword>
<organism evidence="16 17">
    <name type="scientific">Dinghuibacter silviterrae</name>
    <dbReference type="NCBI Taxonomy" id="1539049"/>
    <lineage>
        <taxon>Bacteria</taxon>
        <taxon>Pseudomonadati</taxon>
        <taxon>Bacteroidota</taxon>
        <taxon>Chitinophagia</taxon>
        <taxon>Chitinophagales</taxon>
        <taxon>Chitinophagaceae</taxon>
        <taxon>Dinghuibacter</taxon>
    </lineage>
</organism>
<dbReference type="GO" id="GO:0006284">
    <property type="term" value="P:base-excision repair"/>
    <property type="evidence" value="ECO:0007669"/>
    <property type="project" value="UniProtKB-UniRule"/>
</dbReference>
<keyword evidence="12" id="KW-0234">DNA repair</keyword>
<dbReference type="InterPro" id="IPR029119">
    <property type="entry name" value="MutY_C"/>
</dbReference>
<evidence type="ECO:0000256" key="14">
    <source>
        <dbReference type="RuleBase" id="RU365096"/>
    </source>
</evidence>
<comment type="function">
    <text evidence="2">Adenine glycosylase active on G-A mispairs. MutY also corrects error-prone DNA synthesis past GO lesions which are due to the oxidatively damaged form of guanine: 7,8-dihydro-8-oxoguanine (8-oxo-dGTP).</text>
</comment>
<keyword evidence="10 14" id="KW-0408">Iron</keyword>
<dbReference type="InterPro" id="IPR000445">
    <property type="entry name" value="HhH_motif"/>
</dbReference>
<keyword evidence="9" id="KW-0378">Hydrolase</keyword>
<dbReference type="GO" id="GO:0034039">
    <property type="term" value="F:8-oxo-7,8-dihydroguanine DNA N-glycosylase activity"/>
    <property type="evidence" value="ECO:0007669"/>
    <property type="project" value="TreeGrafter"/>
</dbReference>
<evidence type="ECO:0000256" key="1">
    <source>
        <dbReference type="ARBA" id="ARBA00000843"/>
    </source>
</evidence>